<keyword evidence="1" id="KW-1133">Transmembrane helix</keyword>
<keyword evidence="1" id="KW-0812">Transmembrane</keyword>
<dbReference type="EMBL" id="JARQWQ010000047">
    <property type="protein sequence ID" value="KAK2557828.1"/>
    <property type="molecule type" value="Genomic_DNA"/>
</dbReference>
<sequence>MTYAPAKDGFELTEQNDEDVERKVGRRILCRRLCIYIFVTVFLVAVMGLLMAMFGPGSKDLRYRETKDCRAEEDKTQTAGSREMQCHVAILGGGISGLYMAETLLRKRKETNVCVFERENRFGGRILDHWFEQAPDVAVGKL</sequence>
<evidence type="ECO:0000256" key="1">
    <source>
        <dbReference type="SAM" id="Phobius"/>
    </source>
</evidence>
<evidence type="ECO:0008006" key="4">
    <source>
        <dbReference type="Google" id="ProtNLM"/>
    </source>
</evidence>
<dbReference type="SUPFAM" id="SSF51905">
    <property type="entry name" value="FAD/NAD(P)-binding domain"/>
    <property type="match status" value="1"/>
</dbReference>
<evidence type="ECO:0000313" key="3">
    <source>
        <dbReference type="Proteomes" id="UP001249851"/>
    </source>
</evidence>
<evidence type="ECO:0000313" key="2">
    <source>
        <dbReference type="EMBL" id="KAK2557828.1"/>
    </source>
</evidence>
<dbReference type="Gene3D" id="3.50.50.60">
    <property type="entry name" value="FAD/NAD(P)-binding domain"/>
    <property type="match status" value="1"/>
</dbReference>
<dbReference type="Pfam" id="PF13450">
    <property type="entry name" value="NAD_binding_8"/>
    <property type="match status" value="1"/>
</dbReference>
<dbReference type="AlphaFoldDB" id="A0AAD9QAN7"/>
<gene>
    <name evidence="2" type="ORF">P5673_019799</name>
</gene>
<dbReference type="Proteomes" id="UP001249851">
    <property type="component" value="Unassembled WGS sequence"/>
</dbReference>
<protein>
    <recommendedName>
        <fullName evidence="4">Amine oxidase domain-containing protein</fullName>
    </recommendedName>
</protein>
<feature type="transmembrane region" description="Helical" evidence="1">
    <location>
        <begin position="33"/>
        <end position="54"/>
    </location>
</feature>
<accession>A0AAD9QAN7</accession>
<proteinExistence type="predicted"/>
<reference evidence="2" key="1">
    <citation type="journal article" date="2023" name="G3 (Bethesda)">
        <title>Whole genome assembly and annotation of the endangered Caribbean coral Acropora cervicornis.</title>
        <authorList>
            <person name="Selwyn J.D."/>
            <person name="Vollmer S.V."/>
        </authorList>
    </citation>
    <scope>NUCLEOTIDE SEQUENCE</scope>
    <source>
        <strain evidence="2">K2</strain>
    </source>
</reference>
<comment type="caution">
    <text evidence="2">The sequence shown here is derived from an EMBL/GenBank/DDBJ whole genome shotgun (WGS) entry which is preliminary data.</text>
</comment>
<dbReference type="InterPro" id="IPR036188">
    <property type="entry name" value="FAD/NAD-bd_sf"/>
</dbReference>
<dbReference type="PRINTS" id="PR00419">
    <property type="entry name" value="ADXRDTASE"/>
</dbReference>
<keyword evidence="1" id="KW-0472">Membrane</keyword>
<organism evidence="2 3">
    <name type="scientific">Acropora cervicornis</name>
    <name type="common">Staghorn coral</name>
    <dbReference type="NCBI Taxonomy" id="6130"/>
    <lineage>
        <taxon>Eukaryota</taxon>
        <taxon>Metazoa</taxon>
        <taxon>Cnidaria</taxon>
        <taxon>Anthozoa</taxon>
        <taxon>Hexacorallia</taxon>
        <taxon>Scleractinia</taxon>
        <taxon>Astrocoeniina</taxon>
        <taxon>Acroporidae</taxon>
        <taxon>Acropora</taxon>
    </lineage>
</organism>
<keyword evidence="3" id="KW-1185">Reference proteome</keyword>
<name>A0AAD9QAN7_ACRCE</name>
<reference evidence="2" key="2">
    <citation type="journal article" date="2023" name="Science">
        <title>Genomic signatures of disease resistance in endangered staghorn corals.</title>
        <authorList>
            <person name="Vollmer S.V."/>
            <person name="Selwyn J.D."/>
            <person name="Despard B.A."/>
            <person name="Roesel C.L."/>
        </authorList>
    </citation>
    <scope>NUCLEOTIDE SEQUENCE</scope>
    <source>
        <strain evidence="2">K2</strain>
    </source>
</reference>